<sequence>MTATASLTPEVLARRELAHAQALIALGDAEPTGRLASILAADVAYRPEGAPPRGGQA</sequence>
<evidence type="ECO:0008006" key="3">
    <source>
        <dbReference type="Google" id="ProtNLM"/>
    </source>
</evidence>
<dbReference type="RefSeq" id="WP_270006825.1">
    <property type="nucleotide sequence ID" value="NZ_JAPCID010000069.1"/>
</dbReference>
<name>A0ABT4RTN8_9ACTN</name>
<gene>
    <name evidence="1" type="ORF">OJ962_30965</name>
</gene>
<dbReference type="Proteomes" id="UP001147700">
    <property type="component" value="Unassembled WGS sequence"/>
</dbReference>
<organism evidence="1 2">
    <name type="scientific">Solirubrobacter deserti</name>
    <dbReference type="NCBI Taxonomy" id="2282478"/>
    <lineage>
        <taxon>Bacteria</taxon>
        <taxon>Bacillati</taxon>
        <taxon>Actinomycetota</taxon>
        <taxon>Thermoleophilia</taxon>
        <taxon>Solirubrobacterales</taxon>
        <taxon>Solirubrobacteraceae</taxon>
        <taxon>Solirubrobacter</taxon>
    </lineage>
</organism>
<comment type="caution">
    <text evidence="1">The sequence shown here is derived from an EMBL/GenBank/DDBJ whole genome shotgun (WGS) entry which is preliminary data.</text>
</comment>
<accession>A0ABT4RTN8</accession>
<proteinExistence type="predicted"/>
<protein>
    <recommendedName>
        <fullName evidence="3">DUF4440 domain-containing protein</fullName>
    </recommendedName>
</protein>
<evidence type="ECO:0000313" key="2">
    <source>
        <dbReference type="Proteomes" id="UP001147700"/>
    </source>
</evidence>
<reference evidence="1" key="1">
    <citation type="submission" date="2022-10" db="EMBL/GenBank/DDBJ databases">
        <title>The WGS of Solirubrobacter sp. CPCC 204708.</title>
        <authorList>
            <person name="Jiang Z."/>
        </authorList>
    </citation>
    <scope>NUCLEOTIDE SEQUENCE</scope>
    <source>
        <strain evidence="1">CPCC 204708</strain>
    </source>
</reference>
<evidence type="ECO:0000313" key="1">
    <source>
        <dbReference type="EMBL" id="MDA0141948.1"/>
    </source>
</evidence>
<keyword evidence="2" id="KW-1185">Reference proteome</keyword>
<dbReference type="EMBL" id="JAPCID010000069">
    <property type="protein sequence ID" value="MDA0141948.1"/>
    <property type="molecule type" value="Genomic_DNA"/>
</dbReference>